<accession>A0A0G0JM30</accession>
<dbReference type="InterPro" id="IPR035990">
    <property type="entry name" value="TIM_sf"/>
</dbReference>
<dbReference type="AlphaFoldDB" id="A0A0G0JM30"/>
<dbReference type="Gene3D" id="3.20.20.70">
    <property type="entry name" value="Aldolase class I"/>
    <property type="match status" value="1"/>
</dbReference>
<evidence type="ECO:0000313" key="2">
    <source>
        <dbReference type="EMBL" id="KKQ37814.1"/>
    </source>
</evidence>
<keyword evidence="1 2" id="KW-0413">Isomerase</keyword>
<dbReference type="SUPFAM" id="SSF51351">
    <property type="entry name" value="Triosephosphate isomerase (TIM)"/>
    <property type="match status" value="1"/>
</dbReference>
<dbReference type="InterPro" id="IPR000652">
    <property type="entry name" value="Triosephosphate_isomerase"/>
</dbReference>
<comment type="caution">
    <text evidence="2">The sequence shown here is derived from an EMBL/GenBank/DDBJ whole genome shotgun (WGS) entry which is preliminary data.</text>
</comment>
<name>A0A0G0JM30_9BACT</name>
<dbReference type="STRING" id="1618545.US53_C0008G0005"/>
<dbReference type="PROSITE" id="PS51440">
    <property type="entry name" value="TIM_2"/>
    <property type="match status" value="1"/>
</dbReference>
<dbReference type="NCBIfam" id="NF003302">
    <property type="entry name" value="PRK04302.1"/>
    <property type="match status" value="1"/>
</dbReference>
<evidence type="ECO:0000313" key="3">
    <source>
        <dbReference type="Proteomes" id="UP000034591"/>
    </source>
</evidence>
<dbReference type="InterPro" id="IPR013785">
    <property type="entry name" value="Aldolase_TIM"/>
</dbReference>
<dbReference type="GO" id="GO:0004807">
    <property type="term" value="F:triose-phosphate isomerase activity"/>
    <property type="evidence" value="ECO:0007669"/>
    <property type="project" value="InterPro"/>
</dbReference>
<sequence length="219" mass="23736">MIFVNFKTYERGSGKSALELVSVLEDVAHESGVRIIPAVQASDIKEIVLATKLEVWTQHIDAVEFGAHTGSILAEAVFEDGATGTFLNHSEHRFDNFDDLKKAHERSKEVGLKTLIFAANLDELKHILELAPNYASYEPPELVGSKTTSVAKEKPEVISQAVTLARAKGIPLIVGAGIKSMEDVQKSVELGAAGIAVASSIVVSENPRQEIMELIEGFR</sequence>
<dbReference type="Pfam" id="PF00121">
    <property type="entry name" value="TIM"/>
    <property type="match status" value="1"/>
</dbReference>
<reference evidence="2 3" key="1">
    <citation type="journal article" date="2015" name="Nature">
        <title>rRNA introns, odd ribosomes, and small enigmatic genomes across a large radiation of phyla.</title>
        <authorList>
            <person name="Brown C.T."/>
            <person name="Hug L.A."/>
            <person name="Thomas B.C."/>
            <person name="Sharon I."/>
            <person name="Castelle C.J."/>
            <person name="Singh A."/>
            <person name="Wilkins M.J."/>
            <person name="Williams K.H."/>
            <person name="Banfield J.F."/>
        </authorList>
    </citation>
    <scope>NUCLEOTIDE SEQUENCE [LARGE SCALE GENOMIC DNA]</scope>
</reference>
<protein>
    <submittedName>
        <fullName evidence="2">Triosephosphate isomerase</fullName>
    </submittedName>
</protein>
<evidence type="ECO:0000256" key="1">
    <source>
        <dbReference type="ARBA" id="ARBA00023235"/>
    </source>
</evidence>
<gene>
    <name evidence="2" type="ORF">US53_C0008G0005</name>
</gene>
<dbReference type="Proteomes" id="UP000034591">
    <property type="component" value="Unassembled WGS sequence"/>
</dbReference>
<proteinExistence type="predicted"/>
<dbReference type="EMBL" id="LBTI01000008">
    <property type="protein sequence ID" value="KKQ37814.1"/>
    <property type="molecule type" value="Genomic_DNA"/>
</dbReference>
<organism evidence="2 3">
    <name type="scientific">Candidatus Woesebacteria bacterium GW2011_GWA1_37_7</name>
    <dbReference type="NCBI Taxonomy" id="1618545"/>
    <lineage>
        <taxon>Bacteria</taxon>
        <taxon>Candidatus Woeseibacteriota</taxon>
    </lineage>
</organism>